<organism evidence="9">
    <name type="scientific">Longilinea arvoryzae</name>
    <dbReference type="NCBI Taxonomy" id="360412"/>
    <lineage>
        <taxon>Bacteria</taxon>
        <taxon>Bacillati</taxon>
        <taxon>Chloroflexota</taxon>
        <taxon>Anaerolineae</taxon>
        <taxon>Anaerolineales</taxon>
        <taxon>Anaerolineaceae</taxon>
        <taxon>Longilinea</taxon>
    </lineage>
</organism>
<dbReference type="RefSeq" id="WP_083522402.1">
    <property type="nucleotide sequence ID" value="NZ_DF967972.1"/>
</dbReference>
<dbReference type="GO" id="GO:0055085">
    <property type="term" value="P:transmembrane transport"/>
    <property type="evidence" value="ECO:0007669"/>
    <property type="project" value="InterPro"/>
</dbReference>
<dbReference type="PANTHER" id="PTHR43386:SF1">
    <property type="entry name" value="D,D-DIPEPTIDE TRANSPORT SYSTEM PERMEASE PROTEIN DDPC-RELATED"/>
    <property type="match status" value="1"/>
</dbReference>
<feature type="transmembrane region" description="Helical" evidence="7">
    <location>
        <begin position="90"/>
        <end position="115"/>
    </location>
</feature>
<evidence type="ECO:0000256" key="2">
    <source>
        <dbReference type="ARBA" id="ARBA00022448"/>
    </source>
</evidence>
<dbReference type="GO" id="GO:0005886">
    <property type="term" value="C:plasma membrane"/>
    <property type="evidence" value="ECO:0007669"/>
    <property type="project" value="UniProtKB-SubCell"/>
</dbReference>
<evidence type="ECO:0000256" key="6">
    <source>
        <dbReference type="ARBA" id="ARBA00023136"/>
    </source>
</evidence>
<evidence type="ECO:0000313" key="10">
    <source>
        <dbReference type="Proteomes" id="UP000055060"/>
    </source>
</evidence>
<dbReference type="PANTHER" id="PTHR43386">
    <property type="entry name" value="OLIGOPEPTIDE TRANSPORT SYSTEM PERMEASE PROTEIN APPC"/>
    <property type="match status" value="1"/>
</dbReference>
<evidence type="ECO:0000256" key="5">
    <source>
        <dbReference type="ARBA" id="ARBA00022989"/>
    </source>
</evidence>
<sequence>MSTIGASLKKMAASAWKTFKLLARNKVGLFGLFLILAIFLISFVGPLVVAPETSSHVTAINKPPSYAHPLGTDFMGRENWKMMIQGGKEVIIVAFLAGLFTTAIAVVVGAVSAFMGGRVDSILMTITDIWLTLPRFLLLVVIATIIALDNSWTLAVFLAVIGWPGLARQVRSQFLSLKRREYIEAAQLLDLGTPHIIFREMLPNMMSYITIAMIQSMAAAIYSQTGLVFLGVVPFGNNWGVMFSLAYSKNAIYNPNAAASMLVPMCGIILLQLGLVLFSRSLEEIFNPRLRMGV</sequence>
<feature type="transmembrane region" description="Helical" evidence="7">
    <location>
        <begin position="257"/>
        <end position="278"/>
    </location>
</feature>
<evidence type="ECO:0000256" key="4">
    <source>
        <dbReference type="ARBA" id="ARBA00022692"/>
    </source>
</evidence>
<dbReference type="PROSITE" id="PS50928">
    <property type="entry name" value="ABC_TM1"/>
    <property type="match status" value="1"/>
</dbReference>
<dbReference type="STRING" id="360412.LARV_01492"/>
<feature type="transmembrane region" description="Helical" evidence="7">
    <location>
        <begin position="208"/>
        <end position="237"/>
    </location>
</feature>
<proteinExistence type="inferred from homology"/>
<dbReference type="OrthoDB" id="9789244at2"/>
<keyword evidence="3" id="KW-1003">Cell membrane</keyword>
<gene>
    <name evidence="9" type="ORF">LARV_01492</name>
</gene>
<feature type="transmembrane region" description="Helical" evidence="7">
    <location>
        <begin position="27"/>
        <end position="49"/>
    </location>
</feature>
<name>A0A0S7BE82_9CHLR</name>
<evidence type="ECO:0000313" key="9">
    <source>
        <dbReference type="EMBL" id="GAP13737.1"/>
    </source>
</evidence>
<keyword evidence="5 7" id="KW-1133">Transmembrane helix</keyword>
<dbReference type="Pfam" id="PF12911">
    <property type="entry name" value="OppC_N"/>
    <property type="match status" value="1"/>
</dbReference>
<keyword evidence="6 7" id="KW-0472">Membrane</keyword>
<dbReference type="Gene3D" id="1.10.3720.10">
    <property type="entry name" value="MetI-like"/>
    <property type="match status" value="1"/>
</dbReference>
<dbReference type="AlphaFoldDB" id="A0A0S7BE82"/>
<feature type="domain" description="ABC transmembrane type-1" evidence="8">
    <location>
        <begin position="91"/>
        <end position="274"/>
    </location>
</feature>
<dbReference type="Pfam" id="PF00528">
    <property type="entry name" value="BPD_transp_1"/>
    <property type="match status" value="1"/>
</dbReference>
<dbReference type="InterPro" id="IPR025966">
    <property type="entry name" value="OppC_N"/>
</dbReference>
<dbReference type="SUPFAM" id="SSF161098">
    <property type="entry name" value="MetI-like"/>
    <property type="match status" value="1"/>
</dbReference>
<protein>
    <submittedName>
        <fullName evidence="9">ABC-type dipeptide/oligopeptide/nickel transport system, permease component</fullName>
    </submittedName>
</protein>
<keyword evidence="2 7" id="KW-0813">Transport</keyword>
<evidence type="ECO:0000256" key="3">
    <source>
        <dbReference type="ARBA" id="ARBA00022475"/>
    </source>
</evidence>
<dbReference type="InterPro" id="IPR000515">
    <property type="entry name" value="MetI-like"/>
</dbReference>
<evidence type="ECO:0000259" key="8">
    <source>
        <dbReference type="PROSITE" id="PS50928"/>
    </source>
</evidence>
<dbReference type="InterPro" id="IPR035906">
    <property type="entry name" value="MetI-like_sf"/>
</dbReference>
<feature type="transmembrane region" description="Helical" evidence="7">
    <location>
        <begin position="152"/>
        <end position="170"/>
    </location>
</feature>
<reference evidence="9" key="1">
    <citation type="submission" date="2015-07" db="EMBL/GenBank/DDBJ databases">
        <title>Draft Genome Sequences of Anaerolinea thermolimosa IMO-1, Bellilinea caldifistulae GOMI-1, Leptolinea tardivitalis YMTK-2, Levilinea saccharolytica KIBI-1,Longilinea arvoryzae KOME-1, Previously Described as Members of the Anaerolineaceae (Chloroflexi).</title>
        <authorList>
            <person name="Sekiguchi Y."/>
            <person name="Ohashi A."/>
            <person name="Matsuura N."/>
            <person name="Tourlousse M.D."/>
        </authorList>
    </citation>
    <scope>NUCLEOTIDE SEQUENCE [LARGE SCALE GENOMIC DNA]</scope>
    <source>
        <strain evidence="9">KOME-1</strain>
    </source>
</reference>
<dbReference type="InterPro" id="IPR050366">
    <property type="entry name" value="BP-dependent_transpt_permease"/>
</dbReference>
<dbReference type="Proteomes" id="UP000055060">
    <property type="component" value="Unassembled WGS sequence"/>
</dbReference>
<evidence type="ECO:0000256" key="7">
    <source>
        <dbReference type="RuleBase" id="RU363032"/>
    </source>
</evidence>
<dbReference type="CDD" id="cd06261">
    <property type="entry name" value="TM_PBP2"/>
    <property type="match status" value="1"/>
</dbReference>
<keyword evidence="4 7" id="KW-0812">Transmembrane</keyword>
<evidence type="ECO:0000256" key="1">
    <source>
        <dbReference type="ARBA" id="ARBA00004651"/>
    </source>
</evidence>
<comment type="subcellular location">
    <subcellularLocation>
        <location evidence="1 7">Cell membrane</location>
        <topology evidence="1 7">Multi-pass membrane protein</topology>
    </subcellularLocation>
</comment>
<keyword evidence="10" id="KW-1185">Reference proteome</keyword>
<comment type="similarity">
    <text evidence="7">Belongs to the binding-protein-dependent transport system permease family.</text>
</comment>
<accession>A0A0S7BE82</accession>
<feature type="transmembrane region" description="Helical" evidence="7">
    <location>
        <begin position="122"/>
        <end position="146"/>
    </location>
</feature>
<dbReference type="EMBL" id="DF967972">
    <property type="protein sequence ID" value="GAP13737.1"/>
    <property type="molecule type" value="Genomic_DNA"/>
</dbReference>